<dbReference type="STRING" id="402881.Plav_0215"/>
<keyword evidence="4" id="KW-1185">Reference proteome</keyword>
<accession>A7HPK5</accession>
<proteinExistence type="inferred from homology"/>
<comment type="similarity">
    <text evidence="1">Belongs to the methylmalonyl-CoA epimerase family.</text>
</comment>
<dbReference type="InterPro" id="IPR029068">
    <property type="entry name" value="Glyas_Bleomycin-R_OHBP_Dase"/>
</dbReference>
<evidence type="ECO:0000259" key="2">
    <source>
        <dbReference type="PROSITE" id="PS51819"/>
    </source>
</evidence>
<reference evidence="3 4" key="1">
    <citation type="journal article" date="2011" name="Stand. Genomic Sci.">
        <title>Complete genome sequence of Parvibaculum lavamentivorans type strain (DS-1(T)).</title>
        <authorList>
            <person name="Schleheck D."/>
            <person name="Weiss M."/>
            <person name="Pitluck S."/>
            <person name="Bruce D."/>
            <person name="Land M.L."/>
            <person name="Han S."/>
            <person name="Saunders E."/>
            <person name="Tapia R."/>
            <person name="Detter C."/>
            <person name="Brettin T."/>
            <person name="Han J."/>
            <person name="Woyke T."/>
            <person name="Goodwin L."/>
            <person name="Pennacchio L."/>
            <person name="Nolan M."/>
            <person name="Cook A.M."/>
            <person name="Kjelleberg S."/>
            <person name="Thomas T."/>
        </authorList>
    </citation>
    <scope>NUCLEOTIDE SEQUENCE [LARGE SCALE GENOMIC DNA]</scope>
    <source>
        <strain evidence="4">DS-1 / DSM 13023 / NCIMB 13966</strain>
    </source>
</reference>
<dbReference type="RefSeq" id="WP_011995129.1">
    <property type="nucleotide sequence ID" value="NC_009719.1"/>
</dbReference>
<sequence length="175" mass="19769">MSRFFGNVCQNGYVVRDIEAALKHWTEVLGVGPFYYIDRVQCDWFTYKGEPSPVEMSIALGNTGDLQIELIQQRNDAPSMYMDFLNAGREGLQHMSYWTQNYQADYDRALAAGYKVGHEGQIGGPQGRFVYFDTETHPGTVIEMSDISGGKGKFFEHIRKAAIGWDGTDPVRPVR</sequence>
<feature type="domain" description="VOC" evidence="2">
    <location>
        <begin position="7"/>
        <end position="147"/>
    </location>
</feature>
<name>A7HPK5_PARL1</name>
<dbReference type="InterPro" id="IPR037523">
    <property type="entry name" value="VOC_core"/>
</dbReference>
<dbReference type="Pfam" id="PF13669">
    <property type="entry name" value="Glyoxalase_4"/>
    <property type="match status" value="1"/>
</dbReference>
<evidence type="ECO:0000313" key="3">
    <source>
        <dbReference type="EMBL" id="ABS61838.1"/>
    </source>
</evidence>
<dbReference type="AlphaFoldDB" id="A7HPK5"/>
<dbReference type="OrthoDB" id="9792173at2"/>
<dbReference type="SUPFAM" id="SSF54593">
    <property type="entry name" value="Glyoxalase/Bleomycin resistance protein/Dihydroxybiphenyl dioxygenase"/>
    <property type="match status" value="1"/>
</dbReference>
<dbReference type="EMBL" id="CP000774">
    <property type="protein sequence ID" value="ABS61838.1"/>
    <property type="molecule type" value="Genomic_DNA"/>
</dbReference>
<dbReference type="PROSITE" id="PS51819">
    <property type="entry name" value="VOC"/>
    <property type="match status" value="1"/>
</dbReference>
<dbReference type="Gene3D" id="3.10.180.10">
    <property type="entry name" value="2,3-Dihydroxybiphenyl 1,2-Dioxygenase, domain 1"/>
    <property type="match status" value="1"/>
</dbReference>
<dbReference type="eggNOG" id="COG0346">
    <property type="taxonomic scope" value="Bacteria"/>
</dbReference>
<gene>
    <name evidence="3" type="ordered locus">Plav_0215</name>
</gene>
<evidence type="ECO:0000256" key="1">
    <source>
        <dbReference type="ARBA" id="ARBA00009308"/>
    </source>
</evidence>
<dbReference type="KEGG" id="pla:Plav_0215"/>
<evidence type="ECO:0000313" key="4">
    <source>
        <dbReference type="Proteomes" id="UP000006377"/>
    </source>
</evidence>
<dbReference type="Proteomes" id="UP000006377">
    <property type="component" value="Chromosome"/>
</dbReference>
<organism evidence="3 4">
    <name type="scientific">Parvibaculum lavamentivorans (strain DS-1 / DSM 13023 / NCIMB 13966)</name>
    <dbReference type="NCBI Taxonomy" id="402881"/>
    <lineage>
        <taxon>Bacteria</taxon>
        <taxon>Pseudomonadati</taxon>
        <taxon>Pseudomonadota</taxon>
        <taxon>Alphaproteobacteria</taxon>
        <taxon>Hyphomicrobiales</taxon>
        <taxon>Parvibaculaceae</taxon>
        <taxon>Parvibaculum</taxon>
    </lineage>
</organism>
<dbReference type="CDD" id="cd07249">
    <property type="entry name" value="MMCE"/>
    <property type="match status" value="1"/>
</dbReference>
<dbReference type="InterPro" id="IPR017515">
    <property type="entry name" value="MeMalonyl-CoA_epimerase"/>
</dbReference>
<protein>
    <recommendedName>
        <fullName evidence="2">VOC domain-containing protein</fullName>
    </recommendedName>
</protein>
<dbReference type="HOGENOM" id="CLU_046006_3_0_5"/>